<keyword evidence="5" id="KW-1185">Reference proteome</keyword>
<dbReference type="Proteomes" id="UP000603912">
    <property type="component" value="Unassembled WGS sequence"/>
</dbReference>
<dbReference type="InterPro" id="IPR017732">
    <property type="entry name" value="T4/T6SS_DotU"/>
</dbReference>
<dbReference type="NCBIfam" id="TIGR03349">
    <property type="entry name" value="IV_VI_DotU"/>
    <property type="match status" value="1"/>
</dbReference>
<reference evidence="4" key="2">
    <citation type="submission" date="2020-09" db="EMBL/GenBank/DDBJ databases">
        <authorList>
            <person name="Sun Q."/>
            <person name="Zhou Y."/>
        </authorList>
    </citation>
    <scope>NUCLEOTIDE SEQUENCE</scope>
    <source>
        <strain evidence="4">CGMCC 1.12214</strain>
    </source>
</reference>
<dbReference type="InterPro" id="IPR017733">
    <property type="entry name" value="OmpA-like_dom_proteobacteria"/>
</dbReference>
<dbReference type="Gene3D" id="1.25.40.590">
    <property type="entry name" value="Type IV / VI secretion system, DotU"/>
    <property type="match status" value="1"/>
</dbReference>
<keyword evidence="1" id="KW-0472">Membrane</keyword>
<dbReference type="NCBIfam" id="NF038228">
    <property type="entry name" value="IcmH_DotU_IVB"/>
    <property type="match status" value="1"/>
</dbReference>
<evidence type="ECO:0000256" key="2">
    <source>
        <dbReference type="SAM" id="MobiDB-lite"/>
    </source>
</evidence>
<dbReference type="GO" id="GO:0016020">
    <property type="term" value="C:membrane"/>
    <property type="evidence" value="ECO:0007669"/>
    <property type="project" value="UniProtKB-UniRule"/>
</dbReference>
<sequence length="457" mass="49643">MSDNPFSEPDDSDRTVVQGLTPAAARASRPPLAEQPRPQDTTAFQTTSSDSAESVPRIGLSPMAAAAAPLLDLLARVGAGPQETSVQHPDELLQRAMRAVQAFQAECKELGLSDEQTKAAHYILCVSIDDVALATPWGQNGSWPLRTLASTYHQDVKGGERFFVLLGKMQETPGRYKQALEVAYLCLSLGLQGQYRLARNGHAELDRIREGLYQLLVQLRGSWERELSPHWKGVDAPHRALGRHVPLWLPAALAASVIGFGYIYLSDRVNAEGDAVQQRIAAMPPGGLPAIERPLPVAPPPPPPPPPPDNGATARIKRFLEPEVQEGLVTVEGDPQRVLVRVRGRGMFASGSADVESRFLTLMTRIGVALQTEPGHVQVLGHTDNVPIRTVRYPSNFHLSAARAKAAADILARVTRVPTRFSSEGRADTEKIASNATPEGREENRRIEIVLSTEGSR</sequence>
<dbReference type="InterPro" id="IPR006665">
    <property type="entry name" value="OmpA-like"/>
</dbReference>
<dbReference type="PANTHER" id="PTHR38033:SF1">
    <property type="entry name" value="DOTU FAMILY TYPE IV_VI SECRETION SYSTEM PROTEIN"/>
    <property type="match status" value="1"/>
</dbReference>
<dbReference type="PANTHER" id="PTHR38033">
    <property type="entry name" value="MEMBRANE PROTEIN-RELATED"/>
    <property type="match status" value="1"/>
</dbReference>
<accession>A0A917I765</accession>
<dbReference type="CDD" id="cd07185">
    <property type="entry name" value="OmpA_C-like"/>
    <property type="match status" value="1"/>
</dbReference>
<gene>
    <name evidence="4" type="primary">impK</name>
    <name evidence="4" type="ORF">GCM10007036_23560</name>
</gene>
<feature type="compositionally biased region" description="Low complexity" evidence="2">
    <location>
        <begin position="22"/>
        <end position="32"/>
    </location>
</feature>
<feature type="compositionally biased region" description="Basic and acidic residues" evidence="2">
    <location>
        <begin position="439"/>
        <end position="448"/>
    </location>
</feature>
<dbReference type="NCBIfam" id="TIGR03350">
    <property type="entry name" value="type_VI_ompA"/>
    <property type="match status" value="1"/>
</dbReference>
<dbReference type="Gene3D" id="3.30.1330.60">
    <property type="entry name" value="OmpA-like domain"/>
    <property type="match status" value="1"/>
</dbReference>
<feature type="region of interest" description="Disordered" evidence="2">
    <location>
        <begin position="424"/>
        <end position="457"/>
    </location>
</feature>
<dbReference type="SUPFAM" id="SSF103088">
    <property type="entry name" value="OmpA-like"/>
    <property type="match status" value="1"/>
</dbReference>
<dbReference type="InterPro" id="IPR038522">
    <property type="entry name" value="T4/T6SS_DotU_sf"/>
</dbReference>
<evidence type="ECO:0000256" key="1">
    <source>
        <dbReference type="PROSITE-ProRule" id="PRU00473"/>
    </source>
</evidence>
<evidence type="ECO:0000259" key="3">
    <source>
        <dbReference type="PROSITE" id="PS51123"/>
    </source>
</evidence>
<protein>
    <submittedName>
        <fullName evidence="4">Cell envelope biogenesis protein OmpA</fullName>
    </submittedName>
</protein>
<organism evidence="4 5">
    <name type="scientific">Alsobacter metallidurans</name>
    <dbReference type="NCBI Taxonomy" id="340221"/>
    <lineage>
        <taxon>Bacteria</taxon>
        <taxon>Pseudomonadati</taxon>
        <taxon>Pseudomonadota</taxon>
        <taxon>Alphaproteobacteria</taxon>
        <taxon>Hyphomicrobiales</taxon>
        <taxon>Alsobacteraceae</taxon>
        <taxon>Alsobacter</taxon>
    </lineage>
</organism>
<comment type="caution">
    <text evidence="4">The sequence shown here is derived from an EMBL/GenBank/DDBJ whole genome shotgun (WGS) entry which is preliminary data.</text>
</comment>
<dbReference type="InterPro" id="IPR036737">
    <property type="entry name" value="OmpA-like_sf"/>
</dbReference>
<proteinExistence type="predicted"/>
<dbReference type="PROSITE" id="PS51123">
    <property type="entry name" value="OMPA_2"/>
    <property type="match status" value="1"/>
</dbReference>
<dbReference type="Pfam" id="PF00691">
    <property type="entry name" value="OmpA"/>
    <property type="match status" value="1"/>
</dbReference>
<feature type="domain" description="OmpA-like" evidence="3">
    <location>
        <begin position="335"/>
        <end position="455"/>
    </location>
</feature>
<dbReference type="Pfam" id="PF09850">
    <property type="entry name" value="DotU"/>
    <property type="match status" value="1"/>
</dbReference>
<feature type="region of interest" description="Disordered" evidence="2">
    <location>
        <begin position="1"/>
        <end position="55"/>
    </location>
</feature>
<dbReference type="EMBL" id="BMES01000002">
    <property type="protein sequence ID" value="GGH20164.1"/>
    <property type="molecule type" value="Genomic_DNA"/>
</dbReference>
<dbReference type="RefSeq" id="WP_188517968.1">
    <property type="nucleotide sequence ID" value="NZ_BMES01000002.1"/>
</dbReference>
<evidence type="ECO:0000313" key="4">
    <source>
        <dbReference type="EMBL" id="GGH20164.1"/>
    </source>
</evidence>
<evidence type="ECO:0000313" key="5">
    <source>
        <dbReference type="Proteomes" id="UP000603912"/>
    </source>
</evidence>
<reference evidence="4" key="1">
    <citation type="journal article" date="2014" name="Int. J. Syst. Evol. Microbiol.">
        <title>Complete genome sequence of Corynebacterium casei LMG S-19264T (=DSM 44701T), isolated from a smear-ripened cheese.</title>
        <authorList>
            <consortium name="US DOE Joint Genome Institute (JGI-PGF)"/>
            <person name="Walter F."/>
            <person name="Albersmeier A."/>
            <person name="Kalinowski J."/>
            <person name="Ruckert C."/>
        </authorList>
    </citation>
    <scope>NUCLEOTIDE SEQUENCE</scope>
    <source>
        <strain evidence="4">CGMCC 1.12214</strain>
    </source>
</reference>
<dbReference type="AlphaFoldDB" id="A0A917I765"/>
<feature type="compositionally biased region" description="Polar residues" evidence="2">
    <location>
        <begin position="38"/>
        <end position="52"/>
    </location>
</feature>
<name>A0A917I765_9HYPH</name>